<dbReference type="InterPro" id="IPR001160">
    <property type="entry name" value="Peptidase_M20C"/>
</dbReference>
<accession>A0A5B9DDB3</accession>
<evidence type="ECO:0000256" key="2">
    <source>
        <dbReference type="ARBA" id="ARBA00001947"/>
    </source>
</evidence>
<dbReference type="GO" id="GO:0070573">
    <property type="term" value="F:metallodipeptidase activity"/>
    <property type="evidence" value="ECO:0007669"/>
    <property type="project" value="TreeGrafter"/>
</dbReference>
<dbReference type="PRINTS" id="PR00934">
    <property type="entry name" value="XHISDIPTASE"/>
</dbReference>
<dbReference type="RefSeq" id="WP_147664029.1">
    <property type="nucleotide sequence ID" value="NZ_CP042905.2"/>
</dbReference>
<organism evidence="9 10">
    <name type="scientific">Promethearchaeum syntrophicum</name>
    <dbReference type="NCBI Taxonomy" id="2594042"/>
    <lineage>
        <taxon>Archaea</taxon>
        <taxon>Promethearchaeati</taxon>
        <taxon>Promethearchaeota</taxon>
        <taxon>Promethearchaeia</taxon>
        <taxon>Promethearchaeales</taxon>
        <taxon>Promethearchaeaceae</taxon>
        <taxon>Promethearchaeum</taxon>
    </lineage>
</organism>
<dbReference type="OrthoDB" id="133929at2157"/>
<keyword evidence="7" id="KW-0482">Metalloprotease</keyword>
<keyword evidence="10" id="KW-1185">Reference proteome</keyword>
<dbReference type="EMBL" id="CP042905">
    <property type="protein sequence ID" value="QEE17112.1"/>
    <property type="molecule type" value="Genomic_DNA"/>
</dbReference>
<keyword evidence="6" id="KW-0862">Zinc</keyword>
<keyword evidence="3" id="KW-0645">Protease</keyword>
<keyword evidence="4" id="KW-0479">Metal-binding</keyword>
<proteinExistence type="predicted"/>
<evidence type="ECO:0000256" key="4">
    <source>
        <dbReference type="ARBA" id="ARBA00022723"/>
    </source>
</evidence>
<reference evidence="9 10" key="1">
    <citation type="journal article" date="2020" name="Nature">
        <title>Isolation of an archaeon at the prokaryote-eukaryote interface.</title>
        <authorList>
            <person name="Imachi H."/>
            <person name="Nobu M.K."/>
            <person name="Nakahara N."/>
            <person name="Morono Y."/>
            <person name="Ogawara M."/>
            <person name="Takaki Y."/>
            <person name="Takano Y."/>
            <person name="Uematsu K."/>
            <person name="Ikuta T."/>
            <person name="Ito M."/>
            <person name="Matsui Y."/>
            <person name="Miyazaki M."/>
            <person name="Murata K."/>
            <person name="Saito Y."/>
            <person name="Sakai S."/>
            <person name="Song C."/>
            <person name="Tasumi E."/>
            <person name="Yamanaka Y."/>
            <person name="Yamaguchi T."/>
            <person name="Kamagata Y."/>
            <person name="Tamaki H."/>
            <person name="Takai K."/>
        </authorList>
    </citation>
    <scope>NUCLEOTIDE SEQUENCE [LARGE SCALE GENOMIC DNA]</scope>
    <source>
        <strain evidence="9 10">MK-D1</strain>
    </source>
</reference>
<evidence type="ECO:0000256" key="3">
    <source>
        <dbReference type="ARBA" id="ARBA00022670"/>
    </source>
</evidence>
<dbReference type="PANTHER" id="PTHR43501:SF1">
    <property type="entry name" value="CYTOSOL NON-SPECIFIC DIPEPTIDASE"/>
    <property type="match status" value="1"/>
</dbReference>
<reference evidence="9 10" key="2">
    <citation type="journal article" date="2024" name="Int. J. Syst. Evol. Microbiol.">
        <title>Promethearchaeum syntrophicum gen. nov., sp. nov., an anaerobic, obligately syntrophic archaeon, the first isolate of the lineage 'Asgard' archaea, and proposal of the new archaeal phylum Promethearchaeota phyl. nov. and kingdom Promethearchaeati regn. nov.</title>
        <authorList>
            <person name="Imachi H."/>
            <person name="Nobu M.K."/>
            <person name="Kato S."/>
            <person name="Takaki Y."/>
            <person name="Miyazaki M."/>
            <person name="Miyata M."/>
            <person name="Ogawara M."/>
            <person name="Saito Y."/>
            <person name="Sakai S."/>
            <person name="Tahara Y.O."/>
            <person name="Takano Y."/>
            <person name="Tasumi E."/>
            <person name="Uematsu K."/>
            <person name="Yoshimura T."/>
            <person name="Itoh T."/>
            <person name="Ohkuma M."/>
            <person name="Takai K."/>
        </authorList>
    </citation>
    <scope>NUCLEOTIDE SEQUENCE [LARGE SCALE GENOMIC DNA]</scope>
    <source>
        <strain evidence="9 10">MK-D1</strain>
    </source>
</reference>
<dbReference type="PANTHER" id="PTHR43501">
    <property type="entry name" value="CYTOSOL NON-SPECIFIC DIPEPTIDASE"/>
    <property type="match status" value="1"/>
</dbReference>
<comment type="cofactor">
    <cofactor evidence="2">
        <name>Zn(2+)</name>
        <dbReference type="ChEBI" id="CHEBI:29105"/>
    </cofactor>
</comment>
<evidence type="ECO:0000256" key="8">
    <source>
        <dbReference type="ARBA" id="ARBA00023285"/>
    </source>
</evidence>
<dbReference type="GO" id="GO:0005829">
    <property type="term" value="C:cytosol"/>
    <property type="evidence" value="ECO:0007669"/>
    <property type="project" value="TreeGrafter"/>
</dbReference>
<comment type="cofactor">
    <cofactor evidence="1">
        <name>Co(2+)</name>
        <dbReference type="ChEBI" id="CHEBI:48828"/>
    </cofactor>
</comment>
<dbReference type="InterPro" id="IPR002933">
    <property type="entry name" value="Peptidase_M20"/>
</dbReference>
<dbReference type="EC" id="3.4.13.20" evidence="9"/>
<name>A0A5B9DDB3_9ARCH</name>
<keyword evidence="8" id="KW-0170">Cobalt</keyword>
<dbReference type="AlphaFoldDB" id="A0A5B9DDB3"/>
<evidence type="ECO:0000256" key="1">
    <source>
        <dbReference type="ARBA" id="ARBA00001941"/>
    </source>
</evidence>
<dbReference type="Proteomes" id="UP000321408">
    <property type="component" value="Chromosome"/>
</dbReference>
<keyword evidence="5 9" id="KW-0378">Hydrolase</keyword>
<evidence type="ECO:0000256" key="5">
    <source>
        <dbReference type="ARBA" id="ARBA00022801"/>
    </source>
</evidence>
<dbReference type="PIRSF" id="PIRSF016599">
    <property type="entry name" value="Xaa-His_dipept"/>
    <property type="match status" value="1"/>
</dbReference>
<dbReference type="NCBIfam" id="TIGR01893">
    <property type="entry name" value="aa-his-dipept"/>
    <property type="match status" value="1"/>
</dbReference>
<dbReference type="Pfam" id="PF01546">
    <property type="entry name" value="Peptidase_M20"/>
    <property type="match status" value="1"/>
</dbReference>
<gene>
    <name evidence="9" type="primary">pepD</name>
    <name evidence="9" type="ORF">DSAG12_02944</name>
</gene>
<evidence type="ECO:0000313" key="10">
    <source>
        <dbReference type="Proteomes" id="UP000321408"/>
    </source>
</evidence>
<dbReference type="GO" id="GO:0006508">
    <property type="term" value="P:proteolysis"/>
    <property type="evidence" value="ECO:0007669"/>
    <property type="project" value="UniProtKB-KW"/>
</dbReference>
<dbReference type="Gene3D" id="3.40.630.10">
    <property type="entry name" value="Zn peptidases"/>
    <property type="match status" value="2"/>
</dbReference>
<dbReference type="FunFam" id="3.40.630.10:FF:000018">
    <property type="entry name" value="Aminoacyl-histidine dipeptidase PepD"/>
    <property type="match status" value="1"/>
</dbReference>
<dbReference type="KEGG" id="psyt:DSAG12_02944"/>
<dbReference type="GO" id="GO:0046872">
    <property type="term" value="F:metal ion binding"/>
    <property type="evidence" value="ECO:0007669"/>
    <property type="project" value="UniProtKB-KW"/>
</dbReference>
<dbReference type="SUPFAM" id="SSF53187">
    <property type="entry name" value="Zn-dependent exopeptidases"/>
    <property type="match status" value="1"/>
</dbReference>
<dbReference type="FunFam" id="3.40.630.10:FF:000015">
    <property type="entry name" value="Aminoacyl-histidine dipeptidase PepD"/>
    <property type="match status" value="1"/>
</dbReference>
<evidence type="ECO:0000256" key="7">
    <source>
        <dbReference type="ARBA" id="ARBA00023049"/>
    </source>
</evidence>
<evidence type="ECO:0000313" key="9">
    <source>
        <dbReference type="EMBL" id="QEE17112.1"/>
    </source>
</evidence>
<keyword evidence="9" id="KW-0224">Dipeptidase</keyword>
<protein>
    <submittedName>
        <fullName evidence="9">Beta-Ala-His dipeptidase</fullName>
        <ecNumber evidence="9">3.4.13.20</ecNumber>
    </submittedName>
</protein>
<dbReference type="GeneID" id="41330922"/>
<sequence length="502" mass="55481">MVLENLEPKLVWEIFEEVVSKTPHESKKEGKIRAKIKEWVKNRAEKEKISLSVNEDAIGNILIKLPASKEMESCQPVILQAHMDMVCETDRPEGFDFDNEPIPIRIQDNGEWVDADGTTLGADNGIGVSLALATIFDNSADFKHGPLEILLTVDEETGLTGAFQLDEKKLEIQSNLLINLDSEDIGKITIGSAGGGDMLFEKNLMKSEDYSKIHEKFIELTVSGLRGGHSGGDIHLPRANANKVIARMLSAVLEKKELYLVSWNGGSKHNAITRKSSALFGIPSGQIGEVELILSSEKESLFNYYQGTSEPFEPNMSIEWKITKHQPYFSAIESNLIISTANIVPSSVIRKSPVLEDLTETSNNLSIIKTEGSKISIILSTRSALGDELDATRIAISQIGKLAGWNIIRDPSYPAWKPEPEKPFAQFFKAKYEEFLNSKVEFEAVHGGLETGVIGDKIPGIQMIAIGPTIKNPHSPEEKLNIAHVGIMYNLLKKILKELPNL</sequence>
<evidence type="ECO:0000256" key="6">
    <source>
        <dbReference type="ARBA" id="ARBA00022833"/>
    </source>
</evidence>